<dbReference type="SUPFAM" id="SSF89447">
    <property type="entry name" value="AbrB/MazE/MraZ-like"/>
    <property type="match status" value="1"/>
</dbReference>
<dbReference type="GO" id="GO:2000143">
    <property type="term" value="P:negative regulation of DNA-templated transcription initiation"/>
    <property type="evidence" value="ECO:0007669"/>
    <property type="project" value="TreeGrafter"/>
</dbReference>
<dbReference type="PANTHER" id="PTHR34701:SF1">
    <property type="entry name" value="TRANSCRIPTIONAL REGULATOR MRAZ"/>
    <property type="match status" value="1"/>
</dbReference>
<dbReference type="InterPro" id="IPR003444">
    <property type="entry name" value="MraZ"/>
</dbReference>
<dbReference type="InterPro" id="IPR038619">
    <property type="entry name" value="MraZ_sf"/>
</dbReference>
<dbReference type="InterPro" id="IPR007159">
    <property type="entry name" value="SpoVT-AbrB_dom"/>
</dbReference>
<dbReference type="Proteomes" id="UP001234916">
    <property type="component" value="Chromosome"/>
</dbReference>
<protein>
    <recommendedName>
        <fullName evidence="1 7">Transcriptional regulator MraZ</fullName>
    </recommendedName>
</protein>
<keyword evidence="3" id="KW-0677">Repeat</keyword>
<reference evidence="9" key="1">
    <citation type="journal article" date="2023" name="Nat. Microbiol.">
        <title>Enrichment and characterization of a nitric oxide-reducing microbial community in a continuous bioreactor.</title>
        <authorList>
            <person name="Garrido-Amador P."/>
            <person name="Stortenbeker N."/>
            <person name="Wessels H.J.C.T."/>
            <person name="Speth D.R."/>
            <person name="Garcia-Heredia I."/>
            <person name="Kartal B."/>
        </authorList>
    </citation>
    <scope>NUCLEOTIDE SEQUENCE</scope>
    <source>
        <strain evidence="9">MAG1</strain>
    </source>
</reference>
<dbReference type="Gene3D" id="3.40.1550.20">
    <property type="entry name" value="Transcriptional regulator MraZ domain"/>
    <property type="match status" value="1"/>
</dbReference>
<dbReference type="GO" id="GO:0005737">
    <property type="term" value="C:cytoplasm"/>
    <property type="evidence" value="ECO:0007669"/>
    <property type="project" value="UniProtKB-UniRule"/>
</dbReference>
<name>A0AA49FL08_9PROT</name>
<accession>A0AA49FL08</accession>
<dbReference type="KEGG" id="npv:OHM77_11970"/>
<dbReference type="InterPro" id="IPR035642">
    <property type="entry name" value="MraZ_N"/>
</dbReference>
<comment type="subunit">
    <text evidence="7">Forms oligomers.</text>
</comment>
<evidence type="ECO:0000256" key="2">
    <source>
        <dbReference type="ARBA" id="ARBA00022490"/>
    </source>
</evidence>
<evidence type="ECO:0000256" key="7">
    <source>
        <dbReference type="HAMAP-Rule" id="MF_01008"/>
    </source>
</evidence>
<evidence type="ECO:0000256" key="5">
    <source>
        <dbReference type="ARBA" id="ARBA00023125"/>
    </source>
</evidence>
<dbReference type="InterPro" id="IPR037914">
    <property type="entry name" value="SpoVT-AbrB_sf"/>
</dbReference>
<dbReference type="GO" id="GO:0003700">
    <property type="term" value="F:DNA-binding transcription factor activity"/>
    <property type="evidence" value="ECO:0007669"/>
    <property type="project" value="UniProtKB-UniRule"/>
</dbReference>
<dbReference type="CDD" id="cd16320">
    <property type="entry name" value="MraZ_N"/>
    <property type="match status" value="1"/>
</dbReference>
<dbReference type="PROSITE" id="PS51740">
    <property type="entry name" value="SPOVT_ABRB"/>
    <property type="match status" value="2"/>
</dbReference>
<dbReference type="InterPro" id="IPR035644">
    <property type="entry name" value="MraZ_C"/>
</dbReference>
<dbReference type="NCBIfam" id="TIGR00242">
    <property type="entry name" value="division/cell wall cluster transcriptional repressor MraZ"/>
    <property type="match status" value="1"/>
</dbReference>
<evidence type="ECO:0000256" key="4">
    <source>
        <dbReference type="ARBA" id="ARBA00023015"/>
    </source>
</evidence>
<dbReference type="GO" id="GO:0000976">
    <property type="term" value="F:transcription cis-regulatory region binding"/>
    <property type="evidence" value="ECO:0007669"/>
    <property type="project" value="TreeGrafter"/>
</dbReference>
<dbReference type="EMBL" id="CP107246">
    <property type="protein sequence ID" value="WIM05387.1"/>
    <property type="molecule type" value="Genomic_DNA"/>
</dbReference>
<evidence type="ECO:0000256" key="3">
    <source>
        <dbReference type="ARBA" id="ARBA00022737"/>
    </source>
</evidence>
<dbReference type="CDD" id="cd16321">
    <property type="entry name" value="MraZ_C"/>
    <property type="match status" value="1"/>
</dbReference>
<comment type="similarity">
    <text evidence="7">Belongs to the MraZ family.</text>
</comment>
<dbReference type="InterPro" id="IPR020603">
    <property type="entry name" value="MraZ_dom"/>
</dbReference>
<keyword evidence="6 7" id="KW-0804">Transcription</keyword>
<keyword evidence="2 7" id="KW-0963">Cytoplasm</keyword>
<organism evidence="9">
    <name type="scientific">Candidatus Nitricoxidivorans perseverans</name>
    <dbReference type="NCBI Taxonomy" id="2975601"/>
    <lineage>
        <taxon>Bacteria</taxon>
        <taxon>Pseudomonadati</taxon>
        <taxon>Pseudomonadota</taxon>
        <taxon>Betaproteobacteria</taxon>
        <taxon>Nitrosomonadales</taxon>
        <taxon>Sterolibacteriaceae</taxon>
        <taxon>Candidatus Nitricoxidivorans</taxon>
    </lineage>
</organism>
<dbReference type="HAMAP" id="MF_01008">
    <property type="entry name" value="MraZ"/>
    <property type="match status" value="1"/>
</dbReference>
<sequence>MFQGATALSLDAKGRMVIPTRHRDALDQAAKGRLVLTAHPHRCLLLYPQPAWESIRERIAELSPQARRLLIGFAEELEIDSAGRVLVPPALRSHAGLEKDIWMIGQGNGFEVWSDAGWKRQQDEIFALGDKLLPPDLVL</sequence>
<dbReference type="Pfam" id="PF02381">
    <property type="entry name" value="MraZ"/>
    <property type="match status" value="2"/>
</dbReference>
<dbReference type="GO" id="GO:0009295">
    <property type="term" value="C:nucleoid"/>
    <property type="evidence" value="ECO:0007669"/>
    <property type="project" value="UniProtKB-SubCell"/>
</dbReference>
<proteinExistence type="inferred from homology"/>
<dbReference type="AlphaFoldDB" id="A0AA49FL08"/>
<evidence type="ECO:0000259" key="8">
    <source>
        <dbReference type="PROSITE" id="PS51740"/>
    </source>
</evidence>
<keyword evidence="5 7" id="KW-0238">DNA-binding</keyword>
<gene>
    <name evidence="7 9" type="primary">mraZ</name>
    <name evidence="9" type="ORF">OHM77_11970</name>
</gene>
<feature type="domain" description="SpoVT-AbrB" evidence="8">
    <location>
        <begin position="74"/>
        <end position="117"/>
    </location>
</feature>
<dbReference type="PANTHER" id="PTHR34701">
    <property type="entry name" value="TRANSCRIPTIONAL REGULATOR MRAZ"/>
    <property type="match status" value="1"/>
</dbReference>
<evidence type="ECO:0000256" key="6">
    <source>
        <dbReference type="ARBA" id="ARBA00023163"/>
    </source>
</evidence>
<evidence type="ECO:0000313" key="9">
    <source>
        <dbReference type="EMBL" id="WIM05387.1"/>
    </source>
</evidence>
<comment type="subcellular location">
    <subcellularLocation>
        <location evidence="7">Cytoplasm</location>
        <location evidence="7">Nucleoid</location>
    </subcellularLocation>
</comment>
<keyword evidence="4 7" id="KW-0805">Transcription regulation</keyword>
<evidence type="ECO:0000256" key="1">
    <source>
        <dbReference type="ARBA" id="ARBA00013860"/>
    </source>
</evidence>
<feature type="domain" description="SpoVT-AbrB" evidence="8">
    <location>
        <begin position="5"/>
        <end position="51"/>
    </location>
</feature>